<keyword evidence="8" id="KW-1185">Reference proteome</keyword>
<evidence type="ECO:0000256" key="6">
    <source>
        <dbReference type="SAM" id="Phobius"/>
    </source>
</evidence>
<feature type="transmembrane region" description="Helical" evidence="6">
    <location>
        <begin position="280"/>
        <end position="301"/>
    </location>
</feature>
<comment type="similarity">
    <text evidence="2 4">Belongs to the GerABKA family.</text>
</comment>
<organism evidence="7 8">
    <name type="scientific">Domibacillus aminovorans</name>
    <dbReference type="NCBI Taxonomy" id="29332"/>
    <lineage>
        <taxon>Bacteria</taxon>
        <taxon>Bacillati</taxon>
        <taxon>Bacillota</taxon>
        <taxon>Bacilli</taxon>
        <taxon>Bacillales</taxon>
        <taxon>Bacillaceae</taxon>
        <taxon>Domibacillus</taxon>
    </lineage>
</organism>
<feature type="transmembrane region" description="Helical" evidence="6">
    <location>
        <begin position="442"/>
        <end position="467"/>
    </location>
</feature>
<evidence type="ECO:0000256" key="2">
    <source>
        <dbReference type="ARBA" id="ARBA00005278"/>
    </source>
</evidence>
<keyword evidence="3 4" id="KW-0472">Membrane</keyword>
<evidence type="ECO:0000313" key="8">
    <source>
        <dbReference type="Proteomes" id="UP000076935"/>
    </source>
</evidence>
<keyword evidence="6" id="KW-1133">Transmembrane helix</keyword>
<reference evidence="7 8" key="1">
    <citation type="submission" date="2016-01" db="EMBL/GenBank/DDBJ databases">
        <title>Investigation of taxonomic status of Bacillus aminovorans.</title>
        <authorList>
            <person name="Verma A."/>
            <person name="Pal Y."/>
            <person name="Krishnamurthi S."/>
        </authorList>
    </citation>
    <scope>NUCLEOTIDE SEQUENCE [LARGE SCALE GENOMIC DNA]</scope>
    <source>
        <strain evidence="7 8">DSM 1314</strain>
    </source>
</reference>
<dbReference type="GO" id="GO:0005886">
    <property type="term" value="C:plasma membrane"/>
    <property type="evidence" value="ECO:0007669"/>
    <property type="project" value="UniProtKB-SubCell"/>
</dbReference>
<proteinExistence type="inferred from homology"/>
<feature type="transmembrane region" description="Helical" evidence="6">
    <location>
        <begin position="322"/>
        <end position="343"/>
    </location>
</feature>
<accession>A0A177L4S9</accession>
<dbReference type="InterPro" id="IPR004995">
    <property type="entry name" value="Spore_Ger"/>
</dbReference>
<evidence type="ECO:0000256" key="1">
    <source>
        <dbReference type="ARBA" id="ARBA00004141"/>
    </source>
</evidence>
<dbReference type="RefSeq" id="WP_063966176.1">
    <property type="nucleotide sequence ID" value="NZ_JBCNAN010000068.1"/>
</dbReference>
<feature type="region of interest" description="Disordered" evidence="5">
    <location>
        <begin position="504"/>
        <end position="528"/>
    </location>
</feature>
<name>A0A177L4S9_9BACI</name>
<dbReference type="PANTHER" id="PTHR22550">
    <property type="entry name" value="SPORE GERMINATION PROTEIN"/>
    <property type="match status" value="1"/>
</dbReference>
<feature type="region of interest" description="Disordered" evidence="5">
    <location>
        <begin position="1"/>
        <end position="48"/>
    </location>
</feature>
<dbReference type="PIRSF" id="PIRSF005690">
    <property type="entry name" value="GerBA"/>
    <property type="match status" value="1"/>
</dbReference>
<sequence>MAVWRSGEDSPFSLSAAENTKHQSSDGSPSSLSAAENTKHQSSDGGSFSLSAAENTKQLIDLLGKSGDLKERTFSFEKAEGRLLYFETIVDSARIEESILRPLSETDRQNAEEALTVLEREEKADPDKAIAALMQGKVLLFLEGRPIGIACGVETFFLRSIMEPANEKVIRGSHDGFVESLNTNIALIRERIKHPGLMIEYVQLGQKTNTRVAIIYEKEIANPELVEELKRRVNSIDMDMMFNPGFLEDMVEDSTLSPFPQVLQTERPDRAIANVMDGRILLFGDGSPTCIIMPVTFFALYQSPDDYNARTIPGSFYRLLRFISFLIAIMLPGLYIAIVGFHFEVLPPDLILNIKGGVQTIPFPPLIEVLAMELAIEIIREAGVRLPTPIGQTIGIVGGIIISDAVVSAGFASRTTVIVVAVTAISSFVAPSAEMSTATRLIRFPLMILASLFGFYGLMFGIVALAIHLCKLESLGRPYFAPMAPFRLKDLLRDTFIKQSAWKKKTRPLDSRPLKEGAEFGSREWAKK</sequence>
<dbReference type="PANTHER" id="PTHR22550:SF5">
    <property type="entry name" value="LEUCINE ZIPPER PROTEIN 4"/>
    <property type="match status" value="1"/>
</dbReference>
<dbReference type="AlphaFoldDB" id="A0A177L4S9"/>
<comment type="caution">
    <text evidence="7">The sequence shown here is derived from an EMBL/GenBank/DDBJ whole genome shotgun (WGS) entry which is preliminary data.</text>
</comment>
<dbReference type="EMBL" id="LQWY01000041">
    <property type="protein sequence ID" value="OAH60355.1"/>
    <property type="molecule type" value="Genomic_DNA"/>
</dbReference>
<comment type="subcellular location">
    <subcellularLocation>
        <location evidence="4">Cell membrane</location>
    </subcellularLocation>
    <subcellularLocation>
        <location evidence="1">Membrane</location>
        <topology evidence="1">Multi-pass membrane protein</topology>
    </subcellularLocation>
</comment>
<evidence type="ECO:0000256" key="5">
    <source>
        <dbReference type="SAM" id="MobiDB-lite"/>
    </source>
</evidence>
<dbReference type="GO" id="GO:0009847">
    <property type="term" value="P:spore germination"/>
    <property type="evidence" value="ECO:0007669"/>
    <property type="project" value="UniProtKB-UniRule"/>
</dbReference>
<dbReference type="InterPro" id="IPR050768">
    <property type="entry name" value="UPF0353/GerABKA_families"/>
</dbReference>
<keyword evidence="6" id="KW-0812">Transmembrane</keyword>
<feature type="transmembrane region" description="Helical" evidence="6">
    <location>
        <begin position="411"/>
        <end position="430"/>
    </location>
</feature>
<evidence type="ECO:0000256" key="4">
    <source>
        <dbReference type="PIRNR" id="PIRNR005690"/>
    </source>
</evidence>
<protein>
    <submittedName>
        <fullName evidence="7">Spore gernimation protein GerK</fullName>
    </submittedName>
</protein>
<gene>
    <name evidence="7" type="ORF">AWH49_16965</name>
</gene>
<dbReference type="Pfam" id="PF03323">
    <property type="entry name" value="GerA"/>
    <property type="match status" value="1"/>
</dbReference>
<feature type="compositionally biased region" description="Basic and acidic residues" evidence="5">
    <location>
        <begin position="507"/>
        <end position="528"/>
    </location>
</feature>
<dbReference type="Proteomes" id="UP000076935">
    <property type="component" value="Unassembled WGS sequence"/>
</dbReference>
<evidence type="ECO:0000313" key="7">
    <source>
        <dbReference type="EMBL" id="OAH60355.1"/>
    </source>
</evidence>
<evidence type="ECO:0000256" key="3">
    <source>
        <dbReference type="ARBA" id="ARBA00023136"/>
    </source>
</evidence>
<dbReference type="STRING" id="29332.AWH48_08620"/>